<proteinExistence type="predicted"/>
<dbReference type="AlphaFoldDB" id="A0A2V1DJF2"/>
<dbReference type="InterPro" id="IPR056402">
    <property type="entry name" value="DA_N"/>
</dbReference>
<sequence length="365" mass="39089">MKNLLSRLSSLLLALIPGGFAQCFDTSLSFSPLLYAGPSEVQFTSCASGADGPRVFPINATTFDWWYFDAVSEDETKALTIIFFTSSFIGFSFDLLSAINPLNVWIFANFGNGPPLSFPVAANQVTVNTNGDGASGKWTGSGMKFDGALDLSTYVVDLDNPLLGLKGKLSLKSRGPGHYVCGPLEEGQNTQVLPHIGWVNVMPAADATVDVTVAGKPLKFQGNGYHDKNWGDKPFTSALQSWYWGHGTFGDYNIVFFDMIDAEGENKVGGYALLNGKVIGSTCTTGLKVRPVGTPYPPTLLAPNPNALTINMTLNDGSTLNAIVEQNAIQVDVGLYTRWIGTIEGTVGGITSSGSALWEQFKVRL</sequence>
<evidence type="ECO:0000313" key="4">
    <source>
        <dbReference type="EMBL" id="PVH97389.1"/>
    </source>
</evidence>
<feature type="chain" id="PRO_5015992927" description="AttH domain-containing protein" evidence="1">
    <location>
        <begin position="22"/>
        <end position="365"/>
    </location>
</feature>
<evidence type="ECO:0000259" key="2">
    <source>
        <dbReference type="Pfam" id="PF24137"/>
    </source>
</evidence>
<organism evidence="4 5">
    <name type="scientific">Periconia macrospinosa</name>
    <dbReference type="NCBI Taxonomy" id="97972"/>
    <lineage>
        <taxon>Eukaryota</taxon>
        <taxon>Fungi</taxon>
        <taxon>Dikarya</taxon>
        <taxon>Ascomycota</taxon>
        <taxon>Pezizomycotina</taxon>
        <taxon>Dothideomycetes</taxon>
        <taxon>Pleosporomycetidae</taxon>
        <taxon>Pleosporales</taxon>
        <taxon>Massarineae</taxon>
        <taxon>Periconiaceae</taxon>
        <taxon>Periconia</taxon>
    </lineage>
</organism>
<dbReference type="Proteomes" id="UP000244855">
    <property type="component" value="Unassembled WGS sequence"/>
</dbReference>
<keyword evidence="5" id="KW-1185">Reference proteome</keyword>
<feature type="non-terminal residue" evidence="4">
    <location>
        <position position="1"/>
    </location>
</feature>
<dbReference type="InterPro" id="IPR057722">
    <property type="entry name" value="AsqO/PenF-like_C"/>
</dbReference>
<dbReference type="EMBL" id="KZ805437">
    <property type="protein sequence ID" value="PVH97389.1"/>
    <property type="molecule type" value="Genomic_DNA"/>
</dbReference>
<dbReference type="OrthoDB" id="3914164at2759"/>
<protein>
    <recommendedName>
        <fullName evidence="6">AttH domain-containing protein</fullName>
    </recommendedName>
</protein>
<accession>A0A2V1DJF2</accession>
<feature type="domain" description="AsqO/PenF-like C-terminal" evidence="3">
    <location>
        <begin position="237"/>
        <end position="362"/>
    </location>
</feature>
<feature type="domain" description="Diels-Alderase N-terminal" evidence="2">
    <location>
        <begin position="55"/>
        <end position="230"/>
    </location>
</feature>
<keyword evidence="1" id="KW-0732">Signal</keyword>
<evidence type="ECO:0000256" key="1">
    <source>
        <dbReference type="SAM" id="SignalP"/>
    </source>
</evidence>
<reference evidence="4 5" key="1">
    <citation type="journal article" date="2018" name="Sci. Rep.">
        <title>Comparative genomics provides insights into the lifestyle and reveals functional heterogeneity of dark septate endophytic fungi.</title>
        <authorList>
            <person name="Knapp D.G."/>
            <person name="Nemeth J.B."/>
            <person name="Barry K."/>
            <person name="Hainaut M."/>
            <person name="Henrissat B."/>
            <person name="Johnson J."/>
            <person name="Kuo A."/>
            <person name="Lim J.H.P."/>
            <person name="Lipzen A."/>
            <person name="Nolan M."/>
            <person name="Ohm R.A."/>
            <person name="Tamas L."/>
            <person name="Grigoriev I.V."/>
            <person name="Spatafora J.W."/>
            <person name="Nagy L.G."/>
            <person name="Kovacs G.M."/>
        </authorList>
    </citation>
    <scope>NUCLEOTIDE SEQUENCE [LARGE SCALE GENOMIC DNA]</scope>
    <source>
        <strain evidence="4 5">DSE2036</strain>
    </source>
</reference>
<dbReference type="Pfam" id="PF24137">
    <property type="entry name" value="DA_N"/>
    <property type="match status" value="1"/>
</dbReference>
<dbReference type="SUPFAM" id="SSF159245">
    <property type="entry name" value="AttH-like"/>
    <property type="match status" value="1"/>
</dbReference>
<evidence type="ECO:0000313" key="5">
    <source>
        <dbReference type="Proteomes" id="UP000244855"/>
    </source>
</evidence>
<dbReference type="Pfam" id="PF25581">
    <property type="entry name" value="AsqO_C"/>
    <property type="match status" value="1"/>
</dbReference>
<evidence type="ECO:0000259" key="3">
    <source>
        <dbReference type="Pfam" id="PF25581"/>
    </source>
</evidence>
<dbReference type="STRING" id="97972.A0A2V1DJF2"/>
<gene>
    <name evidence="4" type="ORF">DM02DRAFT_730602</name>
</gene>
<feature type="signal peptide" evidence="1">
    <location>
        <begin position="1"/>
        <end position="21"/>
    </location>
</feature>
<evidence type="ECO:0008006" key="6">
    <source>
        <dbReference type="Google" id="ProtNLM"/>
    </source>
</evidence>
<name>A0A2V1DJF2_9PLEO</name>